<dbReference type="InterPro" id="IPR023674">
    <property type="entry name" value="Ribosomal_uL1-like"/>
</dbReference>
<proteinExistence type="predicted"/>
<protein>
    <recommendedName>
        <fullName evidence="3">60S ribosomal protein L10a</fullName>
    </recommendedName>
</protein>
<evidence type="ECO:0000313" key="1">
    <source>
        <dbReference type="EnsemblMetazoa" id="G34615.7:cds"/>
    </source>
</evidence>
<organism evidence="1 2">
    <name type="scientific">Magallana gigas</name>
    <name type="common">Pacific oyster</name>
    <name type="synonym">Crassostrea gigas</name>
    <dbReference type="NCBI Taxonomy" id="29159"/>
    <lineage>
        <taxon>Eukaryota</taxon>
        <taxon>Metazoa</taxon>
        <taxon>Spiralia</taxon>
        <taxon>Lophotrochozoa</taxon>
        <taxon>Mollusca</taxon>
        <taxon>Bivalvia</taxon>
        <taxon>Autobranchia</taxon>
        <taxon>Pteriomorphia</taxon>
        <taxon>Ostreida</taxon>
        <taxon>Ostreoidea</taxon>
        <taxon>Ostreidae</taxon>
        <taxon>Magallana</taxon>
    </lineage>
</organism>
<name>A0A8W8MJF4_MAGGI</name>
<evidence type="ECO:0000313" key="2">
    <source>
        <dbReference type="Proteomes" id="UP000005408"/>
    </source>
</evidence>
<dbReference type="Proteomes" id="UP000005408">
    <property type="component" value="Unassembled WGS sequence"/>
</dbReference>
<reference evidence="1" key="1">
    <citation type="submission" date="2022-08" db="UniProtKB">
        <authorList>
            <consortium name="EnsemblMetazoa"/>
        </authorList>
    </citation>
    <scope>IDENTIFICATION</scope>
    <source>
        <strain evidence="1">05x7-T-G4-1.051#20</strain>
    </source>
</reference>
<dbReference type="EnsemblMetazoa" id="G34615.7">
    <property type="protein sequence ID" value="G34615.7:cds"/>
    <property type="gene ID" value="G34615"/>
</dbReference>
<evidence type="ECO:0008006" key="3">
    <source>
        <dbReference type="Google" id="ProtNLM"/>
    </source>
</evidence>
<dbReference type="Gene3D" id="3.30.190.20">
    <property type="match status" value="1"/>
</dbReference>
<dbReference type="Pfam" id="PF00687">
    <property type="entry name" value="Ribosomal_L1"/>
    <property type="match status" value="1"/>
</dbReference>
<dbReference type="InterPro" id="IPR028364">
    <property type="entry name" value="Ribosomal_uL1/biogenesis"/>
</dbReference>
<sequence length="117" mass="13210">MSKINRDNLNDSISAILQASQDKPRKFTQSVELQIVLKNYDPQKDRRFAGTVRLRTVPRPKMKICILGDQIHCDQAKANNLPCMTAEKELAKCQSSVHQGNHDSSPESLLSLYMAIK</sequence>
<dbReference type="SUPFAM" id="SSF56808">
    <property type="entry name" value="Ribosomal protein L1"/>
    <property type="match status" value="1"/>
</dbReference>
<accession>A0A8W8MJF4</accession>
<dbReference type="AlphaFoldDB" id="A0A8W8MJF4"/>
<keyword evidence="2" id="KW-1185">Reference proteome</keyword>